<evidence type="ECO:0000313" key="2">
    <source>
        <dbReference type="Proteomes" id="UP000074310"/>
    </source>
</evidence>
<accession>A0A147I3L9</accession>
<organism evidence="1 2">
    <name type="scientific">Sphingomonas endophytica</name>
    <dbReference type="NCBI Taxonomy" id="869719"/>
    <lineage>
        <taxon>Bacteria</taxon>
        <taxon>Pseudomonadati</taxon>
        <taxon>Pseudomonadota</taxon>
        <taxon>Alphaproteobacteria</taxon>
        <taxon>Sphingomonadales</taxon>
        <taxon>Sphingomonadaceae</taxon>
        <taxon>Sphingomonas</taxon>
    </lineage>
</organism>
<dbReference type="EMBL" id="LDTB01000025">
    <property type="protein sequence ID" value="KTT72604.1"/>
    <property type="molecule type" value="Genomic_DNA"/>
</dbReference>
<protein>
    <recommendedName>
        <fullName evidence="3">Plasmid maintenance system killer</fullName>
    </recommendedName>
</protein>
<evidence type="ECO:0000313" key="1">
    <source>
        <dbReference type="EMBL" id="KTT72604.1"/>
    </source>
</evidence>
<proteinExistence type="predicted"/>
<dbReference type="Proteomes" id="UP000074310">
    <property type="component" value="Unassembled WGS sequence"/>
</dbReference>
<evidence type="ECO:0008006" key="3">
    <source>
        <dbReference type="Google" id="ProtNLM"/>
    </source>
</evidence>
<dbReference type="AlphaFoldDB" id="A0A147I3L9"/>
<dbReference type="PATRIC" id="fig|869719.3.peg.1354"/>
<dbReference type="SUPFAM" id="SSF143011">
    <property type="entry name" value="RelE-like"/>
    <property type="match status" value="1"/>
</dbReference>
<comment type="caution">
    <text evidence="1">The sequence shown here is derived from an EMBL/GenBank/DDBJ whole genome shotgun (WGS) entry which is preliminary data.</text>
</comment>
<dbReference type="RefSeq" id="WP_058755521.1">
    <property type="nucleotide sequence ID" value="NZ_LDTB01000025.1"/>
</dbReference>
<keyword evidence="2" id="KW-1185">Reference proteome</keyword>
<dbReference type="Gene3D" id="3.30.2310.20">
    <property type="entry name" value="RelE-like"/>
    <property type="match status" value="1"/>
</dbReference>
<gene>
    <name evidence="1" type="ORF">NS334_08390</name>
</gene>
<reference evidence="1 2" key="1">
    <citation type="journal article" date="2016" name="Front. Microbiol.">
        <title>Genomic Resource of Rice Seed Associated Bacteria.</title>
        <authorList>
            <person name="Midha S."/>
            <person name="Bansal K."/>
            <person name="Sharma S."/>
            <person name="Kumar N."/>
            <person name="Patil P.P."/>
            <person name="Chaudhry V."/>
            <person name="Patil P.B."/>
        </authorList>
    </citation>
    <scope>NUCLEOTIDE SEQUENCE [LARGE SCALE GENOMIC DNA]</scope>
    <source>
        <strain evidence="1 2">NS334</strain>
    </source>
</reference>
<sequence>MKIVSVRDKRIKALVEDPNRTSVKGLDALETRKIAEMITAITVMTNPLQLLAVPSWKAHELNPGQPGKWSLTVTRNYRLTFMVDLAAQTVSVLDYEDYH</sequence>
<name>A0A147I3L9_9SPHN</name>
<dbReference type="InterPro" id="IPR035093">
    <property type="entry name" value="RelE/ParE_toxin_dom_sf"/>
</dbReference>